<feature type="binding site" evidence="10">
    <location>
        <position position="317"/>
    </location>
    <ligand>
        <name>(S)-malate</name>
        <dbReference type="ChEBI" id="CHEBI:15589"/>
    </ligand>
</feature>
<evidence type="ECO:0000256" key="9">
    <source>
        <dbReference type="PIRSR" id="PIRSR000106-1"/>
    </source>
</evidence>
<dbReference type="InterPro" id="IPR046346">
    <property type="entry name" value="Aminoacid_DH-like_N_sf"/>
</dbReference>
<comment type="similarity">
    <text evidence="2">Belongs to the malic enzymes family.</text>
</comment>
<gene>
    <name evidence="14" type="ORF">C7446_1612</name>
</gene>
<dbReference type="InterPro" id="IPR036291">
    <property type="entry name" value="NAD(P)-bd_dom_sf"/>
</dbReference>
<evidence type="ECO:0000313" key="15">
    <source>
        <dbReference type="Proteomes" id="UP000281975"/>
    </source>
</evidence>
<dbReference type="RefSeq" id="WP_121172562.1">
    <property type="nucleotide sequence ID" value="NZ_RBIN01000004.1"/>
</dbReference>
<dbReference type="Proteomes" id="UP000281975">
    <property type="component" value="Unassembled WGS sequence"/>
</dbReference>
<dbReference type="PROSITE" id="PS00331">
    <property type="entry name" value="MALIC_ENZYMES"/>
    <property type="match status" value="1"/>
</dbReference>
<feature type="domain" description="Malic enzyme N-terminal" evidence="13">
    <location>
        <begin position="18"/>
        <end position="151"/>
    </location>
</feature>
<dbReference type="PIRSF" id="PIRSF000106">
    <property type="entry name" value="ME"/>
    <property type="match status" value="1"/>
</dbReference>
<feature type="active site" description="Proton donor" evidence="9">
    <location>
        <position position="39"/>
    </location>
</feature>
<organism evidence="14 15">
    <name type="scientific">Kushneria sinocarnis</name>
    <dbReference type="NCBI Taxonomy" id="595502"/>
    <lineage>
        <taxon>Bacteria</taxon>
        <taxon>Pseudomonadati</taxon>
        <taxon>Pseudomonadota</taxon>
        <taxon>Gammaproteobacteria</taxon>
        <taxon>Oceanospirillales</taxon>
        <taxon>Halomonadaceae</taxon>
        <taxon>Kushneria</taxon>
    </lineage>
</organism>
<keyword evidence="15" id="KW-1185">Reference proteome</keyword>
<dbReference type="GO" id="GO:0004473">
    <property type="term" value="F:malate dehydrogenase (decarboxylating) (NADP+) activity"/>
    <property type="evidence" value="ECO:0007669"/>
    <property type="project" value="UniProtKB-EC"/>
</dbReference>
<evidence type="ECO:0000256" key="4">
    <source>
        <dbReference type="ARBA" id="ARBA00023002"/>
    </source>
</evidence>
<dbReference type="GO" id="GO:0051287">
    <property type="term" value="F:NAD binding"/>
    <property type="evidence" value="ECO:0007669"/>
    <property type="project" value="InterPro"/>
</dbReference>
<dbReference type="PANTHER" id="PTHR43237">
    <property type="entry name" value="NADP-DEPENDENT MALIC ENZYME"/>
    <property type="match status" value="1"/>
</dbReference>
<comment type="cofactor">
    <cofactor evidence="11">
        <name>Mg(2+)</name>
        <dbReference type="ChEBI" id="CHEBI:18420"/>
    </cofactor>
    <cofactor evidence="11">
        <name>Mn(2+)</name>
        <dbReference type="ChEBI" id="CHEBI:29035"/>
    </cofactor>
    <text evidence="11">Divalent metal cations. Prefers magnesium or manganese.</text>
</comment>
<dbReference type="EMBL" id="RBIN01000004">
    <property type="protein sequence ID" value="RKR04405.1"/>
    <property type="molecule type" value="Genomic_DNA"/>
</dbReference>
<dbReference type="InterPro" id="IPR012302">
    <property type="entry name" value="Malic_NAD-bd"/>
</dbReference>
<evidence type="ECO:0000256" key="8">
    <source>
        <dbReference type="ARBA" id="ARBA00051384"/>
    </source>
</evidence>
<dbReference type="InterPro" id="IPR037062">
    <property type="entry name" value="Malic_N_dom_sf"/>
</dbReference>
<dbReference type="InterPro" id="IPR051674">
    <property type="entry name" value="Malate_Decarboxylase"/>
</dbReference>
<dbReference type="Pfam" id="PF00390">
    <property type="entry name" value="malic"/>
    <property type="match status" value="1"/>
</dbReference>
<dbReference type="SUPFAM" id="SSF51735">
    <property type="entry name" value="NAD(P)-binding Rossmann-fold domains"/>
    <property type="match status" value="1"/>
</dbReference>
<dbReference type="SMART" id="SM00919">
    <property type="entry name" value="Malic_M"/>
    <property type="match status" value="1"/>
</dbReference>
<dbReference type="Gene3D" id="3.40.50.720">
    <property type="entry name" value="NAD(P)-binding Rossmann-like Domain"/>
    <property type="match status" value="1"/>
</dbReference>
<evidence type="ECO:0000256" key="1">
    <source>
        <dbReference type="ARBA" id="ARBA00001936"/>
    </source>
</evidence>
<dbReference type="Pfam" id="PF03949">
    <property type="entry name" value="Malic_M"/>
    <property type="match status" value="1"/>
</dbReference>
<comment type="catalytic activity">
    <reaction evidence="7">
        <text>(S)-malate + NADP(+) = pyruvate + CO2 + NADPH</text>
        <dbReference type="Rhea" id="RHEA:18253"/>
        <dbReference type="ChEBI" id="CHEBI:15361"/>
        <dbReference type="ChEBI" id="CHEBI:15589"/>
        <dbReference type="ChEBI" id="CHEBI:16526"/>
        <dbReference type="ChEBI" id="CHEBI:57783"/>
        <dbReference type="ChEBI" id="CHEBI:58349"/>
        <dbReference type="EC" id="1.1.1.40"/>
    </reaction>
</comment>
<evidence type="ECO:0000259" key="13">
    <source>
        <dbReference type="SMART" id="SM01274"/>
    </source>
</evidence>
<dbReference type="InterPro" id="IPR001891">
    <property type="entry name" value="Malic_OxRdtase"/>
</dbReference>
<feature type="binding site" evidence="11">
    <location>
        <position position="137"/>
    </location>
    <ligand>
        <name>a divalent metal cation</name>
        <dbReference type="ChEBI" id="CHEBI:60240"/>
    </ligand>
</feature>
<comment type="catalytic activity">
    <reaction evidence="8">
        <text>oxaloacetate + H(+) = pyruvate + CO2</text>
        <dbReference type="Rhea" id="RHEA:15641"/>
        <dbReference type="ChEBI" id="CHEBI:15361"/>
        <dbReference type="ChEBI" id="CHEBI:15378"/>
        <dbReference type="ChEBI" id="CHEBI:16452"/>
        <dbReference type="ChEBI" id="CHEBI:16526"/>
        <dbReference type="EC" id="1.1.1.40"/>
    </reaction>
</comment>
<dbReference type="OrthoDB" id="9805787at2"/>
<proteinExistence type="inferred from homology"/>
<reference evidence="14 15" key="1">
    <citation type="submission" date="2018-10" db="EMBL/GenBank/DDBJ databases">
        <title>Genomic Encyclopedia of Type Strains, Phase IV (KMG-IV): sequencing the most valuable type-strain genomes for metagenomic binning, comparative biology and taxonomic classification.</title>
        <authorList>
            <person name="Goeker M."/>
        </authorList>
    </citation>
    <scope>NUCLEOTIDE SEQUENCE [LARGE SCALE GENOMIC DNA]</scope>
    <source>
        <strain evidence="14 15">DSM 23229</strain>
    </source>
</reference>
<evidence type="ECO:0000256" key="2">
    <source>
        <dbReference type="ARBA" id="ARBA00008785"/>
    </source>
</evidence>
<feature type="binding site" evidence="11">
    <location>
        <position position="136"/>
    </location>
    <ligand>
        <name>a divalent metal cation</name>
        <dbReference type="ChEBI" id="CHEBI:60240"/>
    </ligand>
</feature>
<feature type="binding site" evidence="10">
    <location>
        <position position="286"/>
    </location>
    <ligand>
        <name>(S)-malate</name>
        <dbReference type="ChEBI" id="CHEBI:15589"/>
    </ligand>
</feature>
<dbReference type="SMART" id="SM01274">
    <property type="entry name" value="malic"/>
    <property type="match status" value="1"/>
</dbReference>
<keyword evidence="4" id="KW-0560">Oxidoreductase</keyword>
<dbReference type="Gene3D" id="3.40.50.10380">
    <property type="entry name" value="Malic enzyme, N-terminal domain"/>
    <property type="match status" value="1"/>
</dbReference>
<dbReference type="InterPro" id="IPR012301">
    <property type="entry name" value="Malic_N_dom"/>
</dbReference>
<comment type="caution">
    <text evidence="14">The sequence shown here is derived from an EMBL/GenBank/DDBJ whole genome shotgun (WGS) entry which is preliminary data.</text>
</comment>
<dbReference type="AlphaFoldDB" id="A0A420WXD2"/>
<dbReference type="EC" id="1.1.1.40" evidence="5"/>
<evidence type="ECO:0000256" key="6">
    <source>
        <dbReference type="ARBA" id="ARBA00040273"/>
    </source>
</evidence>
<dbReference type="CDD" id="cd05311">
    <property type="entry name" value="NAD_bind_2_malic_enz"/>
    <property type="match status" value="1"/>
</dbReference>
<feature type="domain" description="Malic enzyme NAD-binding" evidence="12">
    <location>
        <begin position="163"/>
        <end position="399"/>
    </location>
</feature>
<dbReference type="InterPro" id="IPR045213">
    <property type="entry name" value="Malic_NAD-bd_bact_type"/>
</dbReference>
<evidence type="ECO:0000256" key="3">
    <source>
        <dbReference type="ARBA" id="ARBA00022723"/>
    </source>
</evidence>
<dbReference type="PANTHER" id="PTHR43237:SF4">
    <property type="entry name" value="NADP-DEPENDENT MALIC ENZYME"/>
    <property type="match status" value="1"/>
</dbReference>
<sequence>MSDSRRQEALDYHARPIPGKLSVELTKPTHSQKHLALAYSPGVAEPVREIARDPENAYRYTGKGNLVAVISNGSAILGLGNLGALASKPVMEGKGVLFKRFAGINAVDIEVDVAEPQAFIDTVANIAGSWGGINLEDIKAPECFEIEHALKQRCNIPVFHDDQHGTAIVTAAGLLNALDIAGKSLESARIVCLGAGSAAIACMKLLIEMGACNERIAMLDSKGVIHAGRSDLNPYKAQFATETEHRTLDDAIEDADVFIGLSGPDLLSAEQLRRMADNPIVFACSNPDPEIHPDEAHAARDDVIMATGRSDYPNQVNNVLGFPFIFRGALDVRASEITEGMKVAAVHALSALAREPVTQEVLQAYEIERLEFGRGYIIPTPVDSRLLERVSGAVAQAAIEAGVAGRGYPEHYPLKGVDEIYGNSPG</sequence>
<name>A0A420WXD2_9GAMM</name>
<dbReference type="FunFam" id="3.40.50.720:FF:000095">
    <property type="entry name" value="NADP-dependent malic enzyme"/>
    <property type="match status" value="1"/>
</dbReference>
<comment type="cofactor">
    <cofactor evidence="1">
        <name>Mn(2+)</name>
        <dbReference type="ChEBI" id="CHEBI:29035"/>
    </cofactor>
</comment>
<dbReference type="GO" id="GO:0046872">
    <property type="term" value="F:metal ion binding"/>
    <property type="evidence" value="ECO:0007669"/>
    <property type="project" value="UniProtKB-KW"/>
</dbReference>
<evidence type="ECO:0000256" key="10">
    <source>
        <dbReference type="PIRSR" id="PIRSR000106-2"/>
    </source>
</evidence>
<evidence type="ECO:0000256" key="7">
    <source>
        <dbReference type="ARBA" id="ARBA00050924"/>
    </source>
</evidence>
<feature type="active site" description="Proton acceptor" evidence="9">
    <location>
        <position position="94"/>
    </location>
</feature>
<evidence type="ECO:0000256" key="11">
    <source>
        <dbReference type="PIRSR" id="PIRSR000106-3"/>
    </source>
</evidence>
<dbReference type="SUPFAM" id="SSF53223">
    <property type="entry name" value="Aminoacid dehydrogenase-like, N-terminal domain"/>
    <property type="match status" value="1"/>
</dbReference>
<accession>A0A420WXD2</accession>
<protein>
    <recommendedName>
        <fullName evidence="6">NADP-dependent malic enzyme</fullName>
        <ecNumber evidence="5">1.1.1.40</ecNumber>
    </recommendedName>
</protein>
<dbReference type="FunFam" id="3.40.50.10380:FF:000003">
    <property type="entry name" value="NADP-dependent malic enzyme"/>
    <property type="match status" value="1"/>
</dbReference>
<evidence type="ECO:0000259" key="12">
    <source>
        <dbReference type="SMART" id="SM00919"/>
    </source>
</evidence>
<keyword evidence="3 11" id="KW-0479">Metal-binding</keyword>
<feature type="binding site" evidence="11">
    <location>
        <position position="162"/>
    </location>
    <ligand>
        <name>a divalent metal cation</name>
        <dbReference type="ChEBI" id="CHEBI:60240"/>
    </ligand>
</feature>
<evidence type="ECO:0000256" key="5">
    <source>
        <dbReference type="ARBA" id="ARBA00038964"/>
    </source>
</evidence>
<evidence type="ECO:0000313" key="14">
    <source>
        <dbReference type="EMBL" id="RKR04405.1"/>
    </source>
</evidence>
<dbReference type="InterPro" id="IPR015884">
    <property type="entry name" value="Malic_enzyme_CS"/>
</dbReference>